<dbReference type="GO" id="GO:0016491">
    <property type="term" value="F:oxidoreductase activity"/>
    <property type="evidence" value="ECO:0007669"/>
    <property type="project" value="UniProtKB-KW"/>
</dbReference>
<keyword evidence="2" id="KW-0560">Oxidoreductase</keyword>
<keyword evidence="2" id="KW-0408">Iron</keyword>
<keyword evidence="5" id="KW-1185">Reference proteome</keyword>
<evidence type="ECO:0000313" key="4">
    <source>
        <dbReference type="EMBL" id="GAM34382.1"/>
    </source>
</evidence>
<evidence type="ECO:0000256" key="2">
    <source>
        <dbReference type="RuleBase" id="RU003682"/>
    </source>
</evidence>
<reference evidence="5" key="1">
    <citation type="journal article" date="2015" name="Genome Announc.">
        <title>Draft genome sequence of Talaromyces cellulolyticus strain Y-94, a source of lignocellulosic biomass-degrading enzymes.</title>
        <authorList>
            <person name="Fujii T."/>
            <person name="Koike H."/>
            <person name="Sawayama S."/>
            <person name="Yano S."/>
            <person name="Inoue H."/>
        </authorList>
    </citation>
    <scope>NUCLEOTIDE SEQUENCE [LARGE SCALE GENOMIC DNA]</scope>
    <source>
        <strain evidence="5">Y-94</strain>
    </source>
</reference>
<name>A0A6V8GZ95_TALPI</name>
<dbReference type="InterPro" id="IPR050231">
    <property type="entry name" value="Iron_ascorbate_oxido_reductase"/>
</dbReference>
<evidence type="ECO:0000256" key="1">
    <source>
        <dbReference type="ARBA" id="ARBA00008056"/>
    </source>
</evidence>
<sequence>MYIGEEIPEDHPYYVQKKLNSGPNQWPQTIPDKEEFQKTTENYHTVYELAEDVLSVIALTLGVESTFFKPLTDESVATIRYLHYPTHPKDQDEKLNRGIGAHMDFGCVTHLLQDEVDGLQVLDVSSGQWLDASPSNKIFILKNRTNKSNIHRVINKSRRERYSIPFFFSGNPDYLRERLPNCRAPGEAAKYAPITVQDMVTSAYKASYGRAEHYKEEMEKKNMASSSITA</sequence>
<dbReference type="InterPro" id="IPR027443">
    <property type="entry name" value="IPNS-like_sf"/>
</dbReference>
<dbReference type="AlphaFoldDB" id="A0A6V8GZ95"/>
<dbReference type="PROSITE" id="PS51471">
    <property type="entry name" value="FE2OG_OXY"/>
    <property type="match status" value="1"/>
</dbReference>
<protein>
    <submittedName>
        <fullName evidence="4">Isopenicillin N synthase</fullName>
    </submittedName>
</protein>
<keyword evidence="2" id="KW-0479">Metal-binding</keyword>
<dbReference type="InterPro" id="IPR044861">
    <property type="entry name" value="IPNS-like_FE2OG_OXY"/>
</dbReference>
<organism evidence="4 5">
    <name type="scientific">Talaromyces pinophilus</name>
    <name type="common">Penicillium pinophilum</name>
    <dbReference type="NCBI Taxonomy" id="128442"/>
    <lineage>
        <taxon>Eukaryota</taxon>
        <taxon>Fungi</taxon>
        <taxon>Dikarya</taxon>
        <taxon>Ascomycota</taxon>
        <taxon>Pezizomycotina</taxon>
        <taxon>Eurotiomycetes</taxon>
        <taxon>Eurotiomycetidae</taxon>
        <taxon>Eurotiales</taxon>
        <taxon>Trichocomaceae</taxon>
        <taxon>Talaromyces</taxon>
        <taxon>Talaromyces sect. Talaromyces</taxon>
    </lineage>
</organism>
<accession>A0A6V8GZ95</accession>
<evidence type="ECO:0000259" key="3">
    <source>
        <dbReference type="PROSITE" id="PS51471"/>
    </source>
</evidence>
<comment type="caution">
    <text evidence="4">The sequence shown here is derived from an EMBL/GenBank/DDBJ whole genome shotgun (WGS) entry which is preliminary data.</text>
</comment>
<evidence type="ECO:0000313" key="5">
    <source>
        <dbReference type="Proteomes" id="UP000053095"/>
    </source>
</evidence>
<dbReference type="InterPro" id="IPR005123">
    <property type="entry name" value="Oxoglu/Fe-dep_dioxygenase_dom"/>
</dbReference>
<dbReference type="Pfam" id="PF03171">
    <property type="entry name" value="2OG-FeII_Oxy"/>
    <property type="match status" value="1"/>
</dbReference>
<proteinExistence type="inferred from homology"/>
<comment type="similarity">
    <text evidence="1 2">Belongs to the iron/ascorbate-dependent oxidoreductase family.</text>
</comment>
<dbReference type="SUPFAM" id="SSF51197">
    <property type="entry name" value="Clavaminate synthase-like"/>
    <property type="match status" value="1"/>
</dbReference>
<gene>
    <name evidence="4" type="ORF">TCE0_015r01929</name>
</gene>
<dbReference type="Gene3D" id="2.60.120.330">
    <property type="entry name" value="B-lactam Antibiotic, Isopenicillin N Synthase, Chain"/>
    <property type="match status" value="1"/>
</dbReference>
<feature type="domain" description="Fe2OG dioxygenase" evidence="3">
    <location>
        <begin position="75"/>
        <end position="170"/>
    </location>
</feature>
<dbReference type="PANTHER" id="PTHR47990">
    <property type="entry name" value="2-OXOGLUTARATE (2OG) AND FE(II)-DEPENDENT OXYGENASE SUPERFAMILY PROTEIN-RELATED"/>
    <property type="match status" value="1"/>
</dbReference>
<dbReference type="Proteomes" id="UP000053095">
    <property type="component" value="Unassembled WGS sequence"/>
</dbReference>
<dbReference type="EMBL" id="DF933811">
    <property type="protein sequence ID" value="GAM34382.1"/>
    <property type="molecule type" value="Genomic_DNA"/>
</dbReference>
<dbReference type="GO" id="GO:0046872">
    <property type="term" value="F:metal ion binding"/>
    <property type="evidence" value="ECO:0007669"/>
    <property type="project" value="UniProtKB-KW"/>
</dbReference>